<organism evidence="1 2">
    <name type="scientific">Paenibacillus endophyticus</name>
    <dbReference type="NCBI Taxonomy" id="1294268"/>
    <lineage>
        <taxon>Bacteria</taxon>
        <taxon>Bacillati</taxon>
        <taxon>Bacillota</taxon>
        <taxon>Bacilli</taxon>
        <taxon>Bacillales</taxon>
        <taxon>Paenibacillaceae</taxon>
        <taxon>Paenibacillus</taxon>
    </lineage>
</organism>
<evidence type="ECO:0000313" key="2">
    <source>
        <dbReference type="Proteomes" id="UP000518605"/>
    </source>
</evidence>
<name>A0A7W5GEN3_9BACL</name>
<gene>
    <name evidence="1" type="ORF">FHS16_006420</name>
</gene>
<accession>A0A7W5GEN3</accession>
<comment type="caution">
    <text evidence="1">The sequence shown here is derived from an EMBL/GenBank/DDBJ whole genome shotgun (WGS) entry which is preliminary data.</text>
</comment>
<evidence type="ECO:0000313" key="1">
    <source>
        <dbReference type="EMBL" id="MBB3156297.1"/>
    </source>
</evidence>
<reference evidence="1 2" key="1">
    <citation type="submission" date="2020-08" db="EMBL/GenBank/DDBJ databases">
        <title>Genomic Encyclopedia of Type Strains, Phase III (KMG-III): the genomes of soil and plant-associated and newly described type strains.</title>
        <authorList>
            <person name="Whitman W."/>
        </authorList>
    </citation>
    <scope>NUCLEOTIDE SEQUENCE [LARGE SCALE GENOMIC DNA]</scope>
    <source>
        <strain evidence="1 2">CECT 8234</strain>
    </source>
</reference>
<dbReference type="Proteomes" id="UP000518605">
    <property type="component" value="Unassembled WGS sequence"/>
</dbReference>
<dbReference type="AlphaFoldDB" id="A0A7W5GEN3"/>
<protein>
    <submittedName>
        <fullName evidence="1">Uncharacterized protein</fullName>
    </submittedName>
</protein>
<proteinExistence type="predicted"/>
<keyword evidence="2" id="KW-1185">Reference proteome</keyword>
<dbReference type="EMBL" id="JACHXW010000038">
    <property type="protein sequence ID" value="MBB3156297.1"/>
    <property type="molecule type" value="Genomic_DNA"/>
</dbReference>
<sequence>MRYARSDLNLYSSLVPDMMFLFKLDGKLHHLIHQKKPKAARCLIAKKKGLILRSTPPYQTLLITEAVATARPFHLINEAAPLPLQ</sequence>